<evidence type="ECO:0000313" key="1">
    <source>
        <dbReference type="EMBL" id="GGO80597.1"/>
    </source>
</evidence>
<reference evidence="1" key="2">
    <citation type="submission" date="2020-09" db="EMBL/GenBank/DDBJ databases">
        <authorList>
            <person name="Sun Q."/>
            <person name="Zhou Y."/>
        </authorList>
    </citation>
    <scope>NUCLEOTIDE SEQUENCE</scope>
    <source>
        <strain evidence="1">CGMCC 4.7368</strain>
    </source>
</reference>
<comment type="caution">
    <text evidence="1">The sequence shown here is derived from an EMBL/GenBank/DDBJ whole genome shotgun (WGS) entry which is preliminary data.</text>
</comment>
<reference evidence="1" key="1">
    <citation type="journal article" date="2014" name="Int. J. Syst. Evol. Microbiol.">
        <title>Complete genome sequence of Corynebacterium casei LMG S-19264T (=DSM 44701T), isolated from a smear-ripened cheese.</title>
        <authorList>
            <consortium name="US DOE Joint Genome Institute (JGI-PGF)"/>
            <person name="Walter F."/>
            <person name="Albersmeier A."/>
            <person name="Kalinowski J."/>
            <person name="Ruckert C."/>
        </authorList>
    </citation>
    <scope>NUCLEOTIDE SEQUENCE</scope>
    <source>
        <strain evidence="1">CGMCC 4.7368</strain>
    </source>
</reference>
<organism evidence="1 2">
    <name type="scientific">Nonomuraea cavernae</name>
    <dbReference type="NCBI Taxonomy" id="2045107"/>
    <lineage>
        <taxon>Bacteria</taxon>
        <taxon>Bacillati</taxon>
        <taxon>Actinomycetota</taxon>
        <taxon>Actinomycetes</taxon>
        <taxon>Streptosporangiales</taxon>
        <taxon>Streptosporangiaceae</taxon>
        <taxon>Nonomuraea</taxon>
    </lineage>
</organism>
<evidence type="ECO:0000313" key="2">
    <source>
        <dbReference type="Proteomes" id="UP000646523"/>
    </source>
</evidence>
<keyword evidence="2" id="KW-1185">Reference proteome</keyword>
<dbReference type="EMBL" id="BMNH01000032">
    <property type="protein sequence ID" value="GGO80597.1"/>
    <property type="molecule type" value="Genomic_DNA"/>
</dbReference>
<dbReference type="RefSeq" id="WP_189128281.1">
    <property type="nucleotide sequence ID" value="NZ_BMNH01000032.1"/>
</dbReference>
<dbReference type="AlphaFoldDB" id="A0A917ZEX7"/>
<protein>
    <submittedName>
        <fullName evidence="1">Uncharacterized protein</fullName>
    </submittedName>
</protein>
<dbReference type="Proteomes" id="UP000646523">
    <property type="component" value="Unassembled WGS sequence"/>
</dbReference>
<gene>
    <name evidence="1" type="ORF">GCM10012289_67620</name>
</gene>
<accession>A0A917ZEX7</accession>
<proteinExistence type="predicted"/>
<name>A0A917ZEX7_9ACTN</name>
<sequence>MPKIPDFHGPHVEPPTAEHVKLTWYEPNPRASRIRVILHTCECRETIYELCAAAGLSFVCRTDRAKQTVRETSWTLTATAIRIFAQILCGEAR</sequence>